<accession>A0A3B0MKT6</accession>
<reference evidence="2" key="1">
    <citation type="submission" date="2018-04" db="EMBL/GenBank/DDBJ databases">
        <authorList>
            <person name="Go L.Y."/>
            <person name="Mitchell J.A."/>
        </authorList>
    </citation>
    <scope>NUCLEOTIDE SEQUENCE</scope>
    <source>
        <strain evidence="2">ARTV</strain>
    </source>
</reference>
<dbReference type="AlphaFoldDB" id="A0A3B0MKT6"/>
<dbReference type="EMBL" id="UFQR01000045">
    <property type="protein sequence ID" value="SSW96659.1"/>
    <property type="molecule type" value="Genomic_DNA"/>
</dbReference>
<sequence length="50" mass="5527">MAWLSTVVGDPRGSDNSVSQWKIESKGNSESTLDKVTEIISKLKESPDLY</sequence>
<name>A0A3B0MKT6_9GAMM</name>
<evidence type="ECO:0000313" key="2">
    <source>
        <dbReference type="EMBL" id="SSW96659.1"/>
    </source>
</evidence>
<gene>
    <name evidence="2" type="ORF">ARTV_3201</name>
</gene>
<proteinExistence type="predicted"/>
<organism evidence="2">
    <name type="scientific">Arsenophonus endosymbiont of Trialeurodes vaporariorum</name>
    <dbReference type="NCBI Taxonomy" id="235567"/>
    <lineage>
        <taxon>Bacteria</taxon>
        <taxon>Pseudomonadati</taxon>
        <taxon>Pseudomonadota</taxon>
        <taxon>Gammaproteobacteria</taxon>
        <taxon>Enterobacterales</taxon>
        <taxon>Morganellaceae</taxon>
        <taxon>Arsenophonus</taxon>
    </lineage>
</organism>
<feature type="region of interest" description="Disordered" evidence="1">
    <location>
        <begin position="1"/>
        <end position="24"/>
    </location>
</feature>
<evidence type="ECO:0000256" key="1">
    <source>
        <dbReference type="SAM" id="MobiDB-lite"/>
    </source>
</evidence>
<protein>
    <submittedName>
        <fullName evidence="2">Uncharacterized protein</fullName>
    </submittedName>
</protein>